<feature type="compositionally biased region" description="Polar residues" evidence="12">
    <location>
        <begin position="321"/>
        <end position="332"/>
    </location>
</feature>
<dbReference type="InterPro" id="IPR019787">
    <property type="entry name" value="Znf_PHD-finger"/>
</dbReference>
<dbReference type="Gene3D" id="3.30.40.10">
    <property type="entry name" value="Zinc/RING finger domain, C3HC4 (zinc finger)"/>
    <property type="match status" value="2"/>
</dbReference>
<feature type="region of interest" description="Disordered" evidence="12">
    <location>
        <begin position="321"/>
        <end position="341"/>
    </location>
</feature>
<dbReference type="GO" id="GO:0008270">
    <property type="term" value="F:zinc ion binding"/>
    <property type="evidence" value="ECO:0007669"/>
    <property type="project" value="UniProtKB-KW"/>
</dbReference>
<feature type="domain" description="PHD-type" evidence="13">
    <location>
        <begin position="1304"/>
        <end position="1354"/>
    </location>
</feature>
<dbReference type="GO" id="GO:0000785">
    <property type="term" value="C:chromatin"/>
    <property type="evidence" value="ECO:0007669"/>
    <property type="project" value="UniProtKB-ARBA"/>
</dbReference>
<evidence type="ECO:0000256" key="7">
    <source>
        <dbReference type="ARBA" id="ARBA00023117"/>
    </source>
</evidence>
<dbReference type="InterPro" id="IPR003888">
    <property type="entry name" value="FYrich_N"/>
</dbReference>
<dbReference type="GO" id="GO:0140993">
    <property type="term" value="F:histone modifying activity"/>
    <property type="evidence" value="ECO:0007669"/>
    <property type="project" value="UniProtKB-ARBA"/>
</dbReference>
<comment type="subcellular location">
    <subcellularLocation>
        <location evidence="1">Nucleus</location>
    </subcellularLocation>
</comment>
<accession>A0ABC8SW82</accession>
<evidence type="ECO:0000256" key="12">
    <source>
        <dbReference type="SAM" id="MobiDB-lite"/>
    </source>
</evidence>
<evidence type="ECO:0000256" key="6">
    <source>
        <dbReference type="ARBA" id="ARBA00023015"/>
    </source>
</evidence>
<evidence type="ECO:0000313" key="15">
    <source>
        <dbReference type="EMBL" id="CAK9161330.1"/>
    </source>
</evidence>
<dbReference type="PROSITE" id="PS50982">
    <property type="entry name" value="MBD"/>
    <property type="match status" value="1"/>
</dbReference>
<feature type="domain" description="MBD" evidence="14">
    <location>
        <begin position="259"/>
        <end position="333"/>
    </location>
</feature>
<dbReference type="PROSITE" id="PS01359">
    <property type="entry name" value="ZF_PHD_1"/>
    <property type="match status" value="2"/>
</dbReference>
<keyword evidence="8" id="KW-0238">DNA-binding</keyword>
<dbReference type="PROSITE" id="PS51542">
    <property type="entry name" value="FYRN"/>
    <property type="match status" value="1"/>
</dbReference>
<evidence type="ECO:0000256" key="11">
    <source>
        <dbReference type="PROSITE-ProRule" id="PRU00146"/>
    </source>
</evidence>
<evidence type="ECO:0000259" key="14">
    <source>
        <dbReference type="PROSITE" id="PS50982"/>
    </source>
</evidence>
<dbReference type="SMART" id="SM00249">
    <property type="entry name" value="PHD"/>
    <property type="match status" value="2"/>
</dbReference>
<dbReference type="SUPFAM" id="SSF47370">
    <property type="entry name" value="Bromodomain"/>
    <property type="match status" value="1"/>
</dbReference>
<dbReference type="InterPro" id="IPR003889">
    <property type="entry name" value="FYrich_C"/>
</dbReference>
<evidence type="ECO:0000256" key="10">
    <source>
        <dbReference type="ARBA" id="ARBA00023242"/>
    </source>
</evidence>
<evidence type="ECO:0000313" key="16">
    <source>
        <dbReference type="Proteomes" id="UP001642360"/>
    </source>
</evidence>
<sequence>MMELTDSTQGNSEPTVSILGIDLNEVPSSSSFESLSRDAISVVRTFHGELTPPAGVAAELPDISFSTSCSSCHFKEVPGQVVVCDGCERGFHLACAGMRGEQAEIINEWMCRECVSNNVQSNRWPLGWKTKRKSGRVRLLDINALPYSDGEAEGNEDSPGPRKHIPDGNSFGGNPFGVPVTNSNLLHAGNGFGFHKASGVRIQSIKLGFEDISNYMHTVHRRLEEVDLQPLYKRVRHSNNTTIGIRPQNPSEMYLQALREYILERQGVLGEGWHVEFKEQEPESGGEVCPVYCSPDGKAFESMSEVACYLGLSSNSMSSEAEIRNTSASPQRQLHPPKTRKSARLSMADSVSGNALVNGLCKGKTSNSKGKTSNIGTVGYVDKYGHSVSAASAGAEKNSGSDSQQFNDALPVQYEDFFVLSVGKIDVRPSYHDEKQIWPVGYRSCWHDKVTGSLFMCDVSDGGDSGPAFIIRRLSCSALPIPNGSTVLCSPDFDKSDQPNKEGIDGMTSTHVSCDKDLNLLMFLSDPSPPLEHDILSCLGNSPSVSFGVQTSNSLQFEATPLCDGSGDTSSLGDELGELSVEESSPSFAWSIVSKKLMDACHETYKRAGTVKFFCKHVTNETLPPYWDMKKINNKEKIIQLDKFRGLTNSVNIPFVIRDDGVFEALTEELLKWLDQNRFGLDVEFVQEILEQLPGVQTCPRYVFLSERIDYSSSVTVGNGLLEIKTNCGVQATDNEELDGLSKNCERSRIQMVGDPVMNDDCLPPGKPISSRLPPQLVGDVLQVWEFLGRFYEVLGLKEPFSFEELEEEFINPWYDGLSPSVQSGTKIQGSQDILSHRSDGKSDHIIYSSIEFGPAVSMENPHAFVPLETEAMKEAAQTRVASVTFSRCMGFALTKAHNSLLKVLIGELQSKVATLVDPHFDVGESKSKRGRKKDTEDCSIAAKRSKLNLLPFNELTWPELARRYILAFLSMAGNLDSTEISIRESGKVFRCLQGDGGLLCGSLTGVAGIEADALLLAEASKGIFGPFNREKDALIIDDDGADGTGSYKTDSVNDGTVPEWALSLEPVRKLPTNVGARIRKCIYDALDKGPPEWAKKILEHSISKEVYKGNASGPTKRAVLSVLADVYGEGLRQKQDRGRKRKMFISISDIIMKQCRIVLRRAAAVDDGKIFCNLLGRKLIHYCDNDDEGILGSPAMVSRPLDFRTIDLRLAAGAYGGSHEAFLEDVRELWTNVRIAFRDQPNFVQLAEKLSHNFELLYEKEVVALFQKLVEYTNSECLSAEAKKEIDDFLVSVNEVPKAPWEEGVCKVCGIDRDDDSVLLCDTCDAEYHTYCLNPPLARIPEGNWYCPSCVVGKRVVQNASEGTWVDCLRPKKCQVEVVREFLDALMHLASVMDEREYWEFSVEERTFLLKFLCDELLNSALIRQHLEQCGGESANLQQKLRSLFVEWKNLKCKEEILAAKSPRGNMSSLNAVGDNGTEETPTVAQSSQWLHTLSDKHNCSGAFSDYLLQVDSHQKHNCPKMFNKHPSPHNSEKISLRNSQIIEPMDAEGQSVDGQAAVNGVLFPGNTAVHVASLKNDESFQQKGLPSLNLPQHDVDNLARENIFCGDMEKYVSSGIPNLPPDNQSTPLDSLVLSAVRNEISLLQNSITCVEMQIQKLSARREFLGIDSAGRLYWVLTNLAVEPKMVWHGSLGENFSVLRNSAPCAMDDFGTLRGFRASCSFGHEFNDPYPCSPWVSYQSDAEIKGLVDCLKDHDPRERELKESILQWQKLRFQVYKKSVHQDQEGPQIALSQSTNSEDTVFTDCLSTKATSLLDTKYGPCLEPETTEFLKKQSRKAITTGPKMYRCECLEPVWTSRHHCLCCHRTFFTDMELRRHNDGKCNSVPLASEKSKESGSTLKGNGQCETAWEQCAGGPDIDHASKSGGSELSSSLIRYSNDGLVCPFNFEDICSKFVIKNSNKELVQEIGLIGSNGIPSFVSSISPYISESTLMLVPPQEDVCVQVDKPNADEQLASLQEGKTRTIAGNESITDGNSSGRCVAGEPSEALEVDRPEFECLVQKGKKSSSHGHVPLTEDGNCCIVPKYSLKPLVGKASHILRRLKINLLDMDALLPEEALRASKTHLERRWAWRAFVKSAQTIYEMVQATIIFEDMIKSEYLRNLWWYWSSLSAAAKISTLSSLALRIYSLDAAINYEKISSDLNPLEPNCKPDQKQDPSSHPTDKCKLGRKLSKKRKEPEE</sequence>
<comment type="caution">
    <text evidence="15">The sequence shown here is derived from an EMBL/GenBank/DDBJ whole genome shotgun (WGS) entry which is preliminary data.</text>
</comment>
<evidence type="ECO:0000256" key="9">
    <source>
        <dbReference type="ARBA" id="ARBA00023163"/>
    </source>
</evidence>
<feature type="domain" description="PHD-type" evidence="13">
    <location>
        <begin position="66"/>
        <end position="117"/>
    </location>
</feature>
<dbReference type="InterPro" id="IPR018501">
    <property type="entry name" value="DDT_dom"/>
</dbReference>
<dbReference type="InterPro" id="IPR019786">
    <property type="entry name" value="Zinc_finger_PHD-type_CS"/>
</dbReference>
<keyword evidence="2" id="KW-0808">Transferase</keyword>
<dbReference type="PROSITE" id="PS50016">
    <property type="entry name" value="ZF_PHD_2"/>
    <property type="match status" value="2"/>
</dbReference>
<dbReference type="Gene3D" id="1.20.920.10">
    <property type="entry name" value="Bromodomain-like"/>
    <property type="match status" value="1"/>
</dbReference>
<evidence type="ECO:0000256" key="3">
    <source>
        <dbReference type="ARBA" id="ARBA00022723"/>
    </source>
</evidence>
<dbReference type="InterPro" id="IPR036427">
    <property type="entry name" value="Bromodomain-like_sf"/>
</dbReference>
<dbReference type="Proteomes" id="UP001642360">
    <property type="component" value="Unassembled WGS sequence"/>
</dbReference>
<dbReference type="GO" id="GO:0005634">
    <property type="term" value="C:nucleus"/>
    <property type="evidence" value="ECO:0007669"/>
    <property type="project" value="UniProtKB-SubCell"/>
</dbReference>
<feature type="compositionally biased region" description="Basic residues" evidence="12">
    <location>
        <begin position="2226"/>
        <end position="2239"/>
    </location>
</feature>
<evidence type="ECO:0000256" key="4">
    <source>
        <dbReference type="ARBA" id="ARBA00022771"/>
    </source>
</evidence>
<evidence type="ECO:0008006" key="17">
    <source>
        <dbReference type="Google" id="ProtNLM"/>
    </source>
</evidence>
<keyword evidence="10" id="KW-0539">Nucleus</keyword>
<dbReference type="CDD" id="cd15489">
    <property type="entry name" value="PHD_SF"/>
    <property type="match status" value="1"/>
</dbReference>
<dbReference type="InterPro" id="IPR013083">
    <property type="entry name" value="Znf_RING/FYVE/PHD"/>
</dbReference>
<organism evidence="15 16">
    <name type="scientific">Ilex paraguariensis</name>
    <name type="common">yerba mate</name>
    <dbReference type="NCBI Taxonomy" id="185542"/>
    <lineage>
        <taxon>Eukaryota</taxon>
        <taxon>Viridiplantae</taxon>
        <taxon>Streptophyta</taxon>
        <taxon>Embryophyta</taxon>
        <taxon>Tracheophyta</taxon>
        <taxon>Spermatophyta</taxon>
        <taxon>Magnoliopsida</taxon>
        <taxon>eudicotyledons</taxon>
        <taxon>Gunneridae</taxon>
        <taxon>Pentapetalae</taxon>
        <taxon>asterids</taxon>
        <taxon>campanulids</taxon>
        <taxon>Aquifoliales</taxon>
        <taxon>Aquifoliaceae</taxon>
        <taxon>Ilex</taxon>
    </lineage>
</organism>
<name>A0ABC8SW82_9AQUA</name>
<keyword evidence="7" id="KW-0103">Bromodomain</keyword>
<feature type="region of interest" description="Disordered" evidence="12">
    <location>
        <begin position="148"/>
        <end position="173"/>
    </location>
</feature>
<keyword evidence="6" id="KW-0805">Transcription regulation</keyword>
<dbReference type="SUPFAM" id="SSF54171">
    <property type="entry name" value="DNA-binding domain"/>
    <property type="match status" value="1"/>
</dbReference>
<dbReference type="SUPFAM" id="SSF57903">
    <property type="entry name" value="FYVE/PHD zinc finger"/>
    <property type="match status" value="2"/>
</dbReference>
<keyword evidence="4 11" id="KW-0863">Zinc-finger</keyword>
<evidence type="ECO:0000256" key="2">
    <source>
        <dbReference type="ARBA" id="ARBA00022679"/>
    </source>
</evidence>
<evidence type="ECO:0000256" key="5">
    <source>
        <dbReference type="ARBA" id="ARBA00022833"/>
    </source>
</evidence>
<dbReference type="InterPro" id="IPR001739">
    <property type="entry name" value="Methyl_CpG_DNA-bd"/>
</dbReference>
<dbReference type="InterPro" id="IPR011011">
    <property type="entry name" value="Znf_FYVE_PHD"/>
</dbReference>
<dbReference type="PROSITE" id="PS51543">
    <property type="entry name" value="FYRC"/>
    <property type="match status" value="1"/>
</dbReference>
<dbReference type="Gene3D" id="3.30.890.10">
    <property type="entry name" value="Methyl-cpg-binding Protein 2, Chain A"/>
    <property type="match status" value="1"/>
</dbReference>
<evidence type="ECO:0000256" key="1">
    <source>
        <dbReference type="ARBA" id="ARBA00004123"/>
    </source>
</evidence>
<feature type="compositionally biased region" description="Basic and acidic residues" evidence="12">
    <location>
        <begin position="2208"/>
        <end position="2225"/>
    </location>
</feature>
<evidence type="ECO:0000256" key="8">
    <source>
        <dbReference type="ARBA" id="ARBA00023125"/>
    </source>
</evidence>
<dbReference type="InterPro" id="IPR016177">
    <property type="entry name" value="DNA-bd_dom_sf"/>
</dbReference>
<dbReference type="PANTHER" id="PTHR47162">
    <property type="entry name" value="OS02G0192300 PROTEIN"/>
    <property type="match status" value="1"/>
</dbReference>
<keyword evidence="9" id="KW-0804">Transcription</keyword>
<dbReference type="Pfam" id="PF01429">
    <property type="entry name" value="MBD"/>
    <property type="match status" value="1"/>
</dbReference>
<keyword evidence="3" id="KW-0479">Metal-binding</keyword>
<dbReference type="GO" id="GO:0003677">
    <property type="term" value="F:DNA binding"/>
    <property type="evidence" value="ECO:0007669"/>
    <property type="project" value="UniProtKB-KW"/>
</dbReference>
<proteinExistence type="predicted"/>
<dbReference type="Pfam" id="PF00628">
    <property type="entry name" value="PHD"/>
    <property type="match status" value="2"/>
</dbReference>
<keyword evidence="16" id="KW-1185">Reference proteome</keyword>
<dbReference type="GO" id="GO:0016740">
    <property type="term" value="F:transferase activity"/>
    <property type="evidence" value="ECO:0007669"/>
    <property type="project" value="UniProtKB-KW"/>
</dbReference>
<dbReference type="CDD" id="cd15519">
    <property type="entry name" value="PHD1_Lid2p_like"/>
    <property type="match status" value="1"/>
</dbReference>
<reference evidence="15 16" key="1">
    <citation type="submission" date="2024-02" db="EMBL/GenBank/DDBJ databases">
        <authorList>
            <person name="Vignale AGUSTIN F."/>
            <person name="Sosa J E."/>
            <person name="Modenutti C."/>
        </authorList>
    </citation>
    <scope>NUCLEOTIDE SEQUENCE [LARGE SCALE GENOMIC DNA]</scope>
</reference>
<dbReference type="InterPro" id="IPR001965">
    <property type="entry name" value="Znf_PHD"/>
</dbReference>
<keyword evidence="5" id="KW-0862">Zinc</keyword>
<dbReference type="InterPro" id="IPR028942">
    <property type="entry name" value="WHIM1_dom"/>
</dbReference>
<protein>
    <recommendedName>
        <fullName evidence="17">Methyl-CpG-binding domain-containing protein 9</fullName>
    </recommendedName>
</protein>
<gene>
    <name evidence="15" type="ORF">ILEXP_LOCUS30125</name>
</gene>
<dbReference type="Pfam" id="PF02791">
    <property type="entry name" value="DDT"/>
    <property type="match status" value="1"/>
</dbReference>
<dbReference type="GO" id="GO:0048731">
    <property type="term" value="P:system development"/>
    <property type="evidence" value="ECO:0007669"/>
    <property type="project" value="UniProtKB-ARBA"/>
</dbReference>
<evidence type="ECO:0000259" key="13">
    <source>
        <dbReference type="PROSITE" id="PS50016"/>
    </source>
</evidence>
<dbReference type="Pfam" id="PF15612">
    <property type="entry name" value="WHIM1"/>
    <property type="match status" value="1"/>
</dbReference>
<feature type="region of interest" description="Disordered" evidence="12">
    <location>
        <begin position="2201"/>
        <end position="2239"/>
    </location>
</feature>
<dbReference type="EMBL" id="CAUOFW020003658">
    <property type="protein sequence ID" value="CAK9161330.1"/>
    <property type="molecule type" value="Genomic_DNA"/>
</dbReference>
<dbReference type="Gene3D" id="3.30.160.360">
    <property type="match status" value="1"/>
</dbReference>
<dbReference type="PANTHER" id="PTHR47162:SF8">
    <property type="entry name" value="METHYL-CPG-BINDING DOMAIN-CONTAINING PROTEIN 9"/>
    <property type="match status" value="1"/>
</dbReference>